<proteinExistence type="predicted"/>
<dbReference type="STRING" id="870242.cpu_23280"/>
<dbReference type="PANTHER" id="PTHR43679:SF2">
    <property type="entry name" value="OCTANOYL-[GCVH]:PROTEIN N-OCTANOYLTRANSFERASE"/>
    <property type="match status" value="1"/>
</dbReference>
<keyword evidence="3" id="KW-1185">Reference proteome</keyword>
<dbReference type="InterPro" id="IPR045864">
    <property type="entry name" value="aa-tRNA-synth_II/BPL/LPL"/>
</dbReference>
<accession>A0A1L8CY18</accession>
<dbReference type="RefSeq" id="WP_075860218.1">
    <property type="nucleotide sequence ID" value="NZ_BDJK01000057.1"/>
</dbReference>
<feature type="domain" description="BPL/LPL catalytic" evidence="1">
    <location>
        <begin position="31"/>
        <end position="239"/>
    </location>
</feature>
<dbReference type="GO" id="GO:0140096">
    <property type="term" value="F:catalytic activity, acting on a protein"/>
    <property type="evidence" value="ECO:0007669"/>
    <property type="project" value="UniProtKB-ARBA"/>
</dbReference>
<protein>
    <recommendedName>
        <fullName evidence="1">BPL/LPL catalytic domain-containing protein</fullName>
    </recommendedName>
</protein>
<dbReference type="GO" id="GO:0016740">
    <property type="term" value="F:transferase activity"/>
    <property type="evidence" value="ECO:0007669"/>
    <property type="project" value="UniProtKB-ARBA"/>
</dbReference>
<dbReference type="GO" id="GO:0009249">
    <property type="term" value="P:protein lipoylation"/>
    <property type="evidence" value="ECO:0007669"/>
    <property type="project" value="UniProtKB-ARBA"/>
</dbReference>
<sequence length="269" mass="30581">METWRFIDHGSFFGAENMAIDEALLEVLAKNQGVPVLRFYTWVRPTLSLGYFQKAQEEVDFSECEKLGVDVVRRPTGGRAVLHEFELTYSLVGSIHHPKLSGSVLESYLKISKGLLLGLKNLGIEGEIAEGKKASDLSAICFEAPSWYELTVKGRKVIGSAQVRRGDYLLQHGAIVIKMDVDKLFRVLKFKSLEQKERLLASFHKKAGAILDFSPREFSLAEIKEAFLKGFSEGLEVSFQKSYLTPEEEEISKKLLKEKYHSRDWLYRI</sequence>
<dbReference type="Gene3D" id="3.30.930.10">
    <property type="entry name" value="Bira Bifunctional Protein, Domain 2"/>
    <property type="match status" value="1"/>
</dbReference>
<evidence type="ECO:0000313" key="2">
    <source>
        <dbReference type="EMBL" id="GAV23818.1"/>
    </source>
</evidence>
<dbReference type="CDD" id="cd16443">
    <property type="entry name" value="LplA"/>
    <property type="match status" value="1"/>
</dbReference>
<organism evidence="2 3">
    <name type="scientific">Carboxydothermus pertinax</name>
    <dbReference type="NCBI Taxonomy" id="870242"/>
    <lineage>
        <taxon>Bacteria</taxon>
        <taxon>Bacillati</taxon>
        <taxon>Bacillota</taxon>
        <taxon>Clostridia</taxon>
        <taxon>Thermoanaerobacterales</taxon>
        <taxon>Thermoanaerobacteraceae</taxon>
        <taxon>Carboxydothermus</taxon>
    </lineage>
</organism>
<gene>
    <name evidence="2" type="ORF">cpu_23280</name>
</gene>
<evidence type="ECO:0000313" key="3">
    <source>
        <dbReference type="Proteomes" id="UP000187485"/>
    </source>
</evidence>
<reference evidence="3" key="1">
    <citation type="submission" date="2016-12" db="EMBL/GenBank/DDBJ databases">
        <title>Draft Genome Sequences od Carboxydothermus pertinax and islandicus, Hydrogenogenic Carboxydotrophic Bacteria.</title>
        <authorList>
            <person name="Fukuyama Y."/>
            <person name="Ohmae K."/>
            <person name="Yoneda Y."/>
            <person name="Yoshida T."/>
            <person name="Sako Y."/>
        </authorList>
    </citation>
    <scope>NUCLEOTIDE SEQUENCE [LARGE SCALE GENOMIC DNA]</scope>
    <source>
        <strain evidence="3">Ug1</strain>
    </source>
</reference>
<dbReference type="Proteomes" id="UP000187485">
    <property type="component" value="Unassembled WGS sequence"/>
</dbReference>
<dbReference type="EMBL" id="BDJK01000057">
    <property type="protein sequence ID" value="GAV23818.1"/>
    <property type="molecule type" value="Genomic_DNA"/>
</dbReference>
<dbReference type="AlphaFoldDB" id="A0A1L8CY18"/>
<comment type="caution">
    <text evidence="2">The sequence shown here is derived from an EMBL/GenBank/DDBJ whole genome shotgun (WGS) entry which is preliminary data.</text>
</comment>
<dbReference type="PROSITE" id="PS51733">
    <property type="entry name" value="BPL_LPL_CATALYTIC"/>
    <property type="match status" value="1"/>
</dbReference>
<dbReference type="SUPFAM" id="SSF55681">
    <property type="entry name" value="Class II aaRS and biotin synthetases"/>
    <property type="match status" value="1"/>
</dbReference>
<dbReference type="OrthoDB" id="9788148at2"/>
<dbReference type="Pfam" id="PF21948">
    <property type="entry name" value="LplA-B_cat"/>
    <property type="match status" value="1"/>
</dbReference>
<dbReference type="InterPro" id="IPR050664">
    <property type="entry name" value="Octanoyltrans_LipM/LipL"/>
</dbReference>
<dbReference type="InterPro" id="IPR004143">
    <property type="entry name" value="BPL_LPL_catalytic"/>
</dbReference>
<evidence type="ECO:0000259" key="1">
    <source>
        <dbReference type="PROSITE" id="PS51733"/>
    </source>
</evidence>
<dbReference type="PANTHER" id="PTHR43679">
    <property type="entry name" value="OCTANOYLTRANSFERASE LIPM-RELATED"/>
    <property type="match status" value="1"/>
</dbReference>
<name>A0A1L8CY18_9THEO</name>